<dbReference type="Pfam" id="PF00356">
    <property type="entry name" value="LacI"/>
    <property type="match status" value="1"/>
</dbReference>
<evidence type="ECO:0000313" key="5">
    <source>
        <dbReference type="EMBL" id="EXJ12866.1"/>
    </source>
</evidence>
<dbReference type="STRING" id="1229521.D791_00208"/>
<evidence type="ECO:0000256" key="2">
    <source>
        <dbReference type="ARBA" id="ARBA00023125"/>
    </source>
</evidence>
<dbReference type="PROSITE" id="PS00356">
    <property type="entry name" value="HTH_LACI_1"/>
    <property type="match status" value="1"/>
</dbReference>
<dbReference type="GO" id="GO:0003700">
    <property type="term" value="F:DNA-binding transcription factor activity"/>
    <property type="evidence" value="ECO:0007669"/>
    <property type="project" value="TreeGrafter"/>
</dbReference>
<dbReference type="SUPFAM" id="SSF47413">
    <property type="entry name" value="lambda repressor-like DNA-binding domains"/>
    <property type="match status" value="1"/>
</dbReference>
<dbReference type="CDD" id="cd01392">
    <property type="entry name" value="HTH_LacI"/>
    <property type="match status" value="1"/>
</dbReference>
<dbReference type="GO" id="GO:0000976">
    <property type="term" value="F:transcription cis-regulatory region binding"/>
    <property type="evidence" value="ECO:0007669"/>
    <property type="project" value="TreeGrafter"/>
</dbReference>
<dbReference type="Proteomes" id="UP000019464">
    <property type="component" value="Unassembled WGS sequence"/>
</dbReference>
<dbReference type="Pfam" id="PF13377">
    <property type="entry name" value="Peripla_BP_3"/>
    <property type="match status" value="1"/>
</dbReference>
<keyword evidence="3" id="KW-0804">Transcription</keyword>
<dbReference type="InterPro" id="IPR000843">
    <property type="entry name" value="HTH_LacI"/>
</dbReference>
<proteinExistence type="predicted"/>
<dbReference type="InterPro" id="IPR010982">
    <property type="entry name" value="Lambda_DNA-bd_dom_sf"/>
</dbReference>
<protein>
    <submittedName>
        <fullName evidence="5">Gluconate utilization system GNT-I transcriptional repressor</fullName>
    </submittedName>
</protein>
<keyword evidence="6" id="KW-1185">Reference proteome</keyword>
<dbReference type="PANTHER" id="PTHR30146:SF2">
    <property type="entry name" value="HTH-TYPE TRANSCRIPTIONAL REGULATOR GNTR"/>
    <property type="match status" value="1"/>
</dbReference>
<dbReference type="PANTHER" id="PTHR30146">
    <property type="entry name" value="LACI-RELATED TRANSCRIPTIONAL REPRESSOR"/>
    <property type="match status" value="1"/>
</dbReference>
<dbReference type="EMBL" id="AONB01000001">
    <property type="protein sequence ID" value="EXJ12866.1"/>
    <property type="molecule type" value="Genomic_DNA"/>
</dbReference>
<reference evidence="5 6" key="2">
    <citation type="journal article" date="2015" name="Syst. Appl. Microbiol.">
        <title>Nitrincola nitratireducens sp. nov. isolated from a haloalkaline crater lake.</title>
        <authorList>
            <person name="Singh A."/>
            <person name="Vaidya B."/>
            <person name="Tanuku N.R."/>
            <person name="Pinnaka A.K."/>
        </authorList>
    </citation>
    <scope>NUCLEOTIDE SEQUENCE [LARGE SCALE GENOMIC DNA]</scope>
    <source>
        <strain evidence="5 6">AK23</strain>
    </source>
</reference>
<dbReference type="PROSITE" id="PS50932">
    <property type="entry name" value="HTH_LACI_2"/>
    <property type="match status" value="1"/>
</dbReference>
<feature type="domain" description="HTH lacI-type" evidence="4">
    <location>
        <begin position="15"/>
        <end position="69"/>
    </location>
</feature>
<dbReference type="SMART" id="SM00354">
    <property type="entry name" value="HTH_LACI"/>
    <property type="match status" value="1"/>
</dbReference>
<evidence type="ECO:0000256" key="3">
    <source>
        <dbReference type="ARBA" id="ARBA00023163"/>
    </source>
</evidence>
<dbReference type="OrthoDB" id="5681588at2"/>
<sequence length="343" mass="37733">MKSAGKSGHRGKGRITLDDVARRVGVSAITVSRALNNPDKVSEALKERIQQAVLETGYVPNRAARSLASNASKTLAVIIPSVSNAVFSNVIKGIYDVCTPLNYEMIIGNTYYSLKQESNLIEKFLTHMPDGFITTGLDMSDDTRQRLEQSGIPVVQMMETGTREPIDMCVGISHLAAGREMAEYFIRKGYQRIGVIASQLDQRTRNRVQGFLSCVREHAPTQPDRVIADPRPSSVHLGGALFSELLAQFPDTDAIFCCNDDLAYGAIYECQRRHLRIPQQIAIAGFNDLEQSACINPSLTSIAIPLYSIGKTAAEMMLNRLKGQPTPTPVMDLGFRLIERESA</sequence>
<evidence type="ECO:0000256" key="1">
    <source>
        <dbReference type="ARBA" id="ARBA00023015"/>
    </source>
</evidence>
<dbReference type="InterPro" id="IPR046335">
    <property type="entry name" value="LacI/GalR-like_sensor"/>
</dbReference>
<keyword evidence="1" id="KW-0805">Transcription regulation</keyword>
<comment type="caution">
    <text evidence="5">The sequence shown here is derived from an EMBL/GenBank/DDBJ whole genome shotgun (WGS) entry which is preliminary data.</text>
</comment>
<reference evidence="6" key="1">
    <citation type="submission" date="2012-11" db="EMBL/GenBank/DDBJ databases">
        <authorList>
            <person name="Singh A."/>
            <person name="Pinnaka A.K."/>
            <person name="Vaidya B."/>
        </authorList>
    </citation>
    <scope>NUCLEOTIDE SEQUENCE [LARGE SCALE GENOMIC DNA]</scope>
    <source>
        <strain evidence="6">AK23</strain>
    </source>
</reference>
<evidence type="ECO:0000313" key="6">
    <source>
        <dbReference type="Proteomes" id="UP000019464"/>
    </source>
</evidence>
<gene>
    <name evidence="5" type="primary">gntR</name>
    <name evidence="5" type="ORF">D791_00208</name>
</gene>
<keyword evidence="2" id="KW-0238">DNA-binding</keyword>
<dbReference type="Gene3D" id="1.10.260.40">
    <property type="entry name" value="lambda repressor-like DNA-binding domains"/>
    <property type="match status" value="1"/>
</dbReference>
<dbReference type="CDD" id="cd01575">
    <property type="entry name" value="PBP1_GntR"/>
    <property type="match status" value="1"/>
</dbReference>
<dbReference type="SUPFAM" id="SSF53822">
    <property type="entry name" value="Periplasmic binding protein-like I"/>
    <property type="match status" value="1"/>
</dbReference>
<dbReference type="Gene3D" id="3.40.50.2300">
    <property type="match status" value="2"/>
</dbReference>
<name>W9V7M0_9GAMM</name>
<accession>W9V7M0</accession>
<dbReference type="PATRIC" id="fig|1229521.3.peg.215"/>
<dbReference type="RefSeq" id="WP_036506622.1">
    <property type="nucleotide sequence ID" value="NZ_AONB01000001.1"/>
</dbReference>
<dbReference type="InterPro" id="IPR028082">
    <property type="entry name" value="Peripla_BP_I"/>
</dbReference>
<dbReference type="AlphaFoldDB" id="W9V7M0"/>
<evidence type="ECO:0000259" key="4">
    <source>
        <dbReference type="PROSITE" id="PS50932"/>
    </source>
</evidence>
<organism evidence="5 6">
    <name type="scientific">Nitrincola nitratireducens</name>
    <dbReference type="NCBI Taxonomy" id="1229521"/>
    <lineage>
        <taxon>Bacteria</taxon>
        <taxon>Pseudomonadati</taxon>
        <taxon>Pseudomonadota</taxon>
        <taxon>Gammaproteobacteria</taxon>
        <taxon>Oceanospirillales</taxon>
        <taxon>Oceanospirillaceae</taxon>
        <taxon>Nitrincola</taxon>
    </lineage>
</organism>